<keyword evidence="2" id="KW-1185">Reference proteome</keyword>
<protein>
    <submittedName>
        <fullName evidence="1">Siderophore ferric iron reductase</fullName>
    </submittedName>
</protein>
<name>A0ABT0LCI1_9GAMM</name>
<comment type="caution">
    <text evidence="1">The sequence shown here is derived from an EMBL/GenBank/DDBJ whole genome shotgun (WGS) entry which is preliminary data.</text>
</comment>
<dbReference type="InterPro" id="IPR023998">
    <property type="entry name" value="FCR-like"/>
</dbReference>
<dbReference type="EMBL" id="JAKIKS010000048">
    <property type="protein sequence ID" value="MCL1125411.1"/>
    <property type="molecule type" value="Genomic_DNA"/>
</dbReference>
<proteinExistence type="predicted"/>
<evidence type="ECO:0000313" key="2">
    <source>
        <dbReference type="Proteomes" id="UP001203423"/>
    </source>
</evidence>
<organism evidence="1 2">
    <name type="scientific">Shewanella surugensis</name>
    <dbReference type="NCBI Taxonomy" id="212020"/>
    <lineage>
        <taxon>Bacteria</taxon>
        <taxon>Pseudomonadati</taxon>
        <taxon>Pseudomonadota</taxon>
        <taxon>Gammaproteobacteria</taxon>
        <taxon>Alteromonadales</taxon>
        <taxon>Shewanellaceae</taxon>
        <taxon>Shewanella</taxon>
    </lineage>
</organism>
<dbReference type="NCBIfam" id="TIGR03950">
    <property type="entry name" value="sidero_Fe_reduc"/>
    <property type="match status" value="1"/>
</dbReference>
<reference evidence="1 2" key="1">
    <citation type="submission" date="2022-01" db="EMBL/GenBank/DDBJ databases">
        <title>Whole genome-based taxonomy of the Shewanellaceae.</title>
        <authorList>
            <person name="Martin-Rodriguez A.J."/>
        </authorList>
    </citation>
    <scope>NUCLEOTIDE SEQUENCE [LARGE SCALE GENOMIC DNA]</scope>
    <source>
        <strain evidence="1 2">DSM 17177</strain>
    </source>
</reference>
<gene>
    <name evidence="1" type="ORF">L2764_13210</name>
</gene>
<dbReference type="RefSeq" id="WP_248940727.1">
    <property type="nucleotide sequence ID" value="NZ_JAKIKS010000048.1"/>
</dbReference>
<dbReference type="Proteomes" id="UP001203423">
    <property type="component" value="Unassembled WGS sequence"/>
</dbReference>
<accession>A0ABT0LCI1</accession>
<sequence>MSTIDALTRLSPQLHAALCYQAPVEKDVLLSADADAFLLRALYEYHREQYPQAGKVYAATRTWSLMYWQPVFLSVLCVHGLKMAPMLGNLVQHAQNGSIYGYFFSCDEVGVGHQDELIQTAAARLKTLYEGYYQTLSSIAKVPRRNAYRLIADSVLSALSRLTAILPITNQQVLAWSESWLTALGLSSQSQLMLIDINAKQQILGLDRIACCMHYLRDPDDLCRTCSKQCKAIRMERIKSHYIRELS</sequence>
<evidence type="ECO:0000313" key="1">
    <source>
        <dbReference type="EMBL" id="MCL1125411.1"/>
    </source>
</evidence>